<dbReference type="Gene3D" id="3.40.50.1820">
    <property type="entry name" value="alpha/beta hydrolase"/>
    <property type="match status" value="2"/>
</dbReference>
<reference evidence="1" key="1">
    <citation type="submission" date="2022-11" db="EMBL/GenBank/DDBJ databases">
        <authorList>
            <person name="Petersen C."/>
        </authorList>
    </citation>
    <scope>NUCLEOTIDE SEQUENCE</scope>
    <source>
        <strain evidence="1">IBT 19713</strain>
    </source>
</reference>
<keyword evidence="2" id="KW-1185">Reference proteome</keyword>
<evidence type="ECO:0000313" key="2">
    <source>
        <dbReference type="Proteomes" id="UP001150941"/>
    </source>
</evidence>
<dbReference type="AlphaFoldDB" id="A0A9W9TE93"/>
<dbReference type="PANTHER" id="PTHR31591">
    <property type="entry name" value="UPF0613 PROTEIN PB24D3.06C"/>
    <property type="match status" value="1"/>
</dbReference>
<name>A0A9W9TE93_9EURO</name>
<dbReference type="InterPro" id="IPR013744">
    <property type="entry name" value="SidJ"/>
</dbReference>
<dbReference type="GeneID" id="83205420"/>
<dbReference type="InterPro" id="IPR029058">
    <property type="entry name" value="AB_hydrolase_fold"/>
</dbReference>
<proteinExistence type="predicted"/>
<dbReference type="Pfam" id="PF08538">
    <property type="entry name" value="DUF1749"/>
    <property type="match status" value="2"/>
</dbReference>
<reference evidence="1" key="2">
    <citation type="journal article" date="2023" name="IMA Fungus">
        <title>Comparative genomic study of the Penicillium genus elucidates a diverse pangenome and 15 lateral gene transfer events.</title>
        <authorList>
            <person name="Petersen C."/>
            <person name="Sorensen T."/>
            <person name="Nielsen M.R."/>
            <person name="Sondergaard T.E."/>
            <person name="Sorensen J.L."/>
            <person name="Fitzpatrick D.A."/>
            <person name="Frisvad J.C."/>
            <person name="Nielsen K.L."/>
        </authorList>
    </citation>
    <scope>NUCLEOTIDE SEQUENCE</scope>
    <source>
        <strain evidence="1">IBT 19713</strain>
    </source>
</reference>
<gene>
    <name evidence="1" type="ORF">N7468_008821</name>
</gene>
<dbReference type="PANTHER" id="PTHR31591:SF1">
    <property type="entry name" value="UPF0613 PROTEIN PB24D3.06C"/>
    <property type="match status" value="1"/>
</dbReference>
<comment type="caution">
    <text evidence="1">The sequence shown here is derived from an EMBL/GenBank/DDBJ whole genome shotgun (WGS) entry which is preliminary data.</text>
</comment>
<dbReference type="GO" id="GO:0072330">
    <property type="term" value="P:monocarboxylic acid biosynthetic process"/>
    <property type="evidence" value="ECO:0007669"/>
    <property type="project" value="UniProtKB-ARBA"/>
</dbReference>
<dbReference type="EMBL" id="JAPQKS010000007">
    <property type="protein sequence ID" value="KAJ5219617.1"/>
    <property type="molecule type" value="Genomic_DNA"/>
</dbReference>
<accession>A0A9W9TE93</accession>
<dbReference type="Proteomes" id="UP001150941">
    <property type="component" value="Unassembled WGS sequence"/>
</dbReference>
<dbReference type="OrthoDB" id="10034502at2759"/>
<organism evidence="1 2">
    <name type="scientific">Penicillium chermesinum</name>
    <dbReference type="NCBI Taxonomy" id="63820"/>
    <lineage>
        <taxon>Eukaryota</taxon>
        <taxon>Fungi</taxon>
        <taxon>Dikarya</taxon>
        <taxon>Ascomycota</taxon>
        <taxon>Pezizomycotina</taxon>
        <taxon>Eurotiomycetes</taxon>
        <taxon>Eurotiomycetidae</taxon>
        <taxon>Eurotiales</taxon>
        <taxon>Aspergillaceae</taxon>
        <taxon>Penicillium</taxon>
    </lineage>
</organism>
<sequence>MANAQHLHGTIHEYIKGRSVFEFTNNSSVPHGRPHTLLFIAGLNDGLPTVPYVEHIAKALKPTKWSLFWVQLSSAYGAWGTSSLSKDIGEIFKCINFIRDLRKMRSPHEEHGKMVLMGHSTGCQDILYYLTDTKSGSMSQPPLELLPLAMTTKMGFTLDTPFNGYRFLSIASPESPGSPSDDDMFSSDLPDAALAKTFGRVSACGKLKGQLLVLYSECDEYVPSEVDKRALMQRWERATNAGGEQKWDPESGLIPGAIHNVEFHGQDWLIARVHGYLQRVERG</sequence>
<dbReference type="SUPFAM" id="SSF53474">
    <property type="entry name" value="alpha/beta-Hydrolases"/>
    <property type="match status" value="1"/>
</dbReference>
<dbReference type="GO" id="GO:0017000">
    <property type="term" value="P:antibiotic biosynthetic process"/>
    <property type="evidence" value="ECO:0007669"/>
    <property type="project" value="UniProtKB-ARBA"/>
</dbReference>
<dbReference type="RefSeq" id="XP_058326447.1">
    <property type="nucleotide sequence ID" value="XM_058478117.1"/>
</dbReference>
<protein>
    <submittedName>
        <fullName evidence="1">Uncharacterized protein</fullName>
    </submittedName>
</protein>
<evidence type="ECO:0000313" key="1">
    <source>
        <dbReference type="EMBL" id="KAJ5219617.1"/>
    </source>
</evidence>